<feature type="compositionally biased region" description="Low complexity" evidence="2">
    <location>
        <begin position="823"/>
        <end position="839"/>
    </location>
</feature>
<dbReference type="SUPFAM" id="SSF55073">
    <property type="entry name" value="Nucleotide cyclase"/>
    <property type="match status" value="2"/>
</dbReference>
<feature type="compositionally biased region" description="Pro residues" evidence="2">
    <location>
        <begin position="1711"/>
        <end position="1726"/>
    </location>
</feature>
<feature type="region of interest" description="Disordered" evidence="2">
    <location>
        <begin position="1146"/>
        <end position="1191"/>
    </location>
</feature>
<reference evidence="5" key="1">
    <citation type="submission" date="2015-09" db="EMBL/GenBank/DDBJ databases">
        <authorList>
            <consortium name="Pathogen Informatics"/>
        </authorList>
    </citation>
    <scope>NUCLEOTIDE SEQUENCE [LARGE SCALE GENOMIC DNA]</scope>
    <source>
        <strain evidence="5">Lake Konstanz</strain>
    </source>
</reference>
<dbReference type="Proteomes" id="UP000051952">
    <property type="component" value="Unassembled WGS sequence"/>
</dbReference>
<feature type="region of interest" description="Disordered" evidence="2">
    <location>
        <begin position="1633"/>
        <end position="1656"/>
    </location>
</feature>
<feature type="compositionally biased region" description="Polar residues" evidence="2">
    <location>
        <begin position="727"/>
        <end position="748"/>
    </location>
</feature>
<dbReference type="InterPro" id="IPR050697">
    <property type="entry name" value="Adenylyl/Guanylyl_Cyclase_3/4"/>
</dbReference>
<dbReference type="OrthoDB" id="2021138at2759"/>
<gene>
    <name evidence="4" type="ORF">BSAL_78295</name>
</gene>
<evidence type="ECO:0000313" key="4">
    <source>
        <dbReference type="EMBL" id="CUI14197.1"/>
    </source>
</evidence>
<dbReference type="InterPro" id="IPR029787">
    <property type="entry name" value="Nucleotide_cyclase"/>
</dbReference>
<dbReference type="GO" id="GO:0009190">
    <property type="term" value="P:cyclic nucleotide biosynthetic process"/>
    <property type="evidence" value="ECO:0007669"/>
    <property type="project" value="InterPro"/>
</dbReference>
<evidence type="ECO:0000259" key="3">
    <source>
        <dbReference type="PROSITE" id="PS50125"/>
    </source>
</evidence>
<feature type="compositionally biased region" description="Low complexity" evidence="2">
    <location>
        <begin position="807"/>
        <end position="816"/>
    </location>
</feature>
<feature type="region of interest" description="Disordered" evidence="2">
    <location>
        <begin position="83"/>
        <end position="129"/>
    </location>
</feature>
<sequence length="1737" mass="184816">MLPPIPPRGVPRDVSASGTTTTTTTTTTTASANAIDDEVGIIVDEEKEIMCAQVAQLVIKKEQDRLELARLNALLDTYQQQAGATDSAGQSMITSPRKGGVPAPKKDRVSSAGAQSPRRRFETNATPTTTRAGALVLASPTFSNNDGGAAVASLTSSLSTSLPTEDALMVAQLQLLRLQTQNESLIASSEAVRDECRNLSDAFEEKLRAANNAAAAQAQRIEALTAEKHKLNSRVADDILLQSQRNRIEMAARRISAPKVARQSGLRRIEACERNALAAHDDLFYIRRDLSMQVPTHRVTLVLQTFHGLDVLKATSPGLVDFLLSTYRSTLAVHASRRGGYHVCEWDAFTCFAFRSPSSALGFAAACHVELTNFDWPDTIVHCKVFATEYAKPEEVPAPLPTSTPAGRRLGGDEDIKRGPLVFNGPRLHSYLSFGNPCCEIDTKTGRLLYFGHDINVAVSALAYLVRPGEICANVEWGEALIAETQPTPSAVVPTTLNGSVVVKEQPASAVVFMTDAIVAPVTPLAAGSPVVTAPSPRGSTFLGASTIQGEQGVALLRGSSNLGTSLRDSKDNAILDVVRPFGYQHSEVRRGFPRINVITQTEPTQRGAYSRSMPSLPSWFYIAELISMVPDGLAARRKHSLPSKPDASWATTSLASSDALMTFVLLTNRSLNGRACGPGSISDEMKLWVAKAVRLSIAQAASSPAISTLAHPHSTAAHHHPHSSTVGASRPNSSDVTTTLVSPSAAHSTVGHPSPSKHQRRSVQSDGARQRAPSLHAALDTTEQGGGVAQPRTRRASKSNAHLETAAASNNAASNVGGGGHSSQQHLTASSPSSSSPHLPTAALVPMISIPFPPLLDVAPRGSTVAVTRSASKQFFSSYVFQRQAQAFELAAMEREDAFLSAKHQPLTPQHPPCAFVALDVANIRSFEGSNEVAVARFVAPFKKMLRVAADLHHAFLISSNDEDVHLYAFRAVEEALRFTATIQLRFFKDGFLDYLAPAWTPGGNLSLDATPHSATPSTNFSSIVNLRCGVSFGVPAVVSARFSSTIATEGQQGVPAQSVATDCSGIVVRKCGYLCAAAAPGEVLATNLVVKAFYGASKKNLTSLDLTMVHKGLRILEGNAGCPMSIYSVQNTALVRSSQIFNARNGRSGSRHQSVLTIGSNNSSSPQGSPSSLNTNLQQGGGGAAASPPLGSRDSQWFGDIRAPVQVGSMLFDVTSVSSIVFQPVSGGGAAVVSPQQTPLVETATSVDLDKIMNVVDDKRRYVFPLLATHVGHQRLLRRSVAAMYRQQVAECALMSMHDPLASDSSFQSAPSARGDLAVLYTDIEGSAKLLEASGETFVRGQQHFNWVVRELAHQFEGYVTHTNGYEAWVIVFPGLRQAMEVAIAIQQQLLSVEWSGDLVKHERALRVRDPKTGALIFNGVRARVGITVGNLTQQPPAGYSQRFDYVGSIVDDAVRLGRSSPGGDIWLSPDAIRALEVLNEHTNPVIAGAHRRLSAQLRLRPILQPSPEDPNSPLAVSCVLRTMEARVVKFPSLTSILDRVNRVASSIEKDLGTWWRQAATVGMRNEAVRMLISKKKSMTGSTMLSAMGVNNLGVNADSTLRSPSMAAAASGMTPAVAMLMDRLVRIERQLPPSSGSNVGSGSTTPRGKSVQPQAAAATGSAVMVPALCQVIRGAIGCLRGGSDMMAAIKMLEDASRVLGAADSFESKTPPPSVLKPSPPPPTRSPAKGSRGGRK</sequence>
<feature type="compositionally biased region" description="Low complexity" evidence="2">
    <location>
        <begin position="1161"/>
        <end position="1174"/>
    </location>
</feature>
<protein>
    <submittedName>
        <fullName evidence="4">Guanylate cyclase, putative</fullName>
    </submittedName>
</protein>
<dbReference type="InterPro" id="IPR001054">
    <property type="entry name" value="A/G_cyclase"/>
</dbReference>
<dbReference type="PROSITE" id="PS50125">
    <property type="entry name" value="GUANYLATE_CYCLASE_2"/>
    <property type="match status" value="1"/>
</dbReference>
<dbReference type="PANTHER" id="PTHR43081:SF1">
    <property type="entry name" value="ADENYLATE CYCLASE, TERMINAL-DIFFERENTIATION SPECIFIC"/>
    <property type="match status" value="1"/>
</dbReference>
<feature type="domain" description="Guanylate cyclase" evidence="3">
    <location>
        <begin position="1320"/>
        <end position="1460"/>
    </location>
</feature>
<evidence type="ECO:0000256" key="2">
    <source>
        <dbReference type="SAM" id="MobiDB-lite"/>
    </source>
</evidence>
<dbReference type="Gene3D" id="3.30.70.1230">
    <property type="entry name" value="Nucleotide cyclase"/>
    <property type="match status" value="2"/>
</dbReference>
<evidence type="ECO:0000256" key="1">
    <source>
        <dbReference type="SAM" id="Coils"/>
    </source>
</evidence>
<dbReference type="GO" id="GO:0035556">
    <property type="term" value="P:intracellular signal transduction"/>
    <property type="evidence" value="ECO:0007669"/>
    <property type="project" value="InterPro"/>
</dbReference>
<feature type="region of interest" description="Disordered" evidence="2">
    <location>
        <begin position="1704"/>
        <end position="1737"/>
    </location>
</feature>
<feature type="compositionally biased region" description="Polar residues" evidence="2">
    <location>
        <begin position="83"/>
        <end position="94"/>
    </location>
</feature>
<feature type="compositionally biased region" description="Polar residues" evidence="2">
    <location>
        <begin position="1146"/>
        <end position="1160"/>
    </location>
</feature>
<feature type="region of interest" description="Disordered" evidence="2">
    <location>
        <begin position="1"/>
        <end position="31"/>
    </location>
</feature>
<organism evidence="4 5">
    <name type="scientific">Bodo saltans</name>
    <name type="common">Flagellated protozoan</name>
    <dbReference type="NCBI Taxonomy" id="75058"/>
    <lineage>
        <taxon>Eukaryota</taxon>
        <taxon>Discoba</taxon>
        <taxon>Euglenozoa</taxon>
        <taxon>Kinetoplastea</taxon>
        <taxon>Metakinetoplastina</taxon>
        <taxon>Eubodonida</taxon>
        <taxon>Bodonidae</taxon>
        <taxon>Bodo</taxon>
    </lineage>
</organism>
<proteinExistence type="predicted"/>
<name>A0A0S4KKQ5_BODSA</name>
<keyword evidence="5" id="KW-1185">Reference proteome</keyword>
<feature type="compositionally biased region" description="Low complexity" evidence="2">
    <location>
        <begin position="1636"/>
        <end position="1645"/>
    </location>
</feature>
<accession>A0A0S4KKQ5</accession>
<feature type="compositionally biased region" description="Polar residues" evidence="2">
    <location>
        <begin position="1646"/>
        <end position="1655"/>
    </location>
</feature>
<evidence type="ECO:0000313" key="5">
    <source>
        <dbReference type="Proteomes" id="UP000051952"/>
    </source>
</evidence>
<feature type="region of interest" description="Disordered" evidence="2">
    <location>
        <begin position="712"/>
        <end position="839"/>
    </location>
</feature>
<dbReference type="VEuPathDB" id="TriTrypDB:BSAL_78295"/>
<dbReference type="Pfam" id="PF00211">
    <property type="entry name" value="Guanylate_cyc"/>
    <property type="match status" value="1"/>
</dbReference>
<dbReference type="PANTHER" id="PTHR43081">
    <property type="entry name" value="ADENYLATE CYCLASE, TERMINAL-DIFFERENTIATION SPECIFIC-RELATED"/>
    <property type="match status" value="1"/>
</dbReference>
<dbReference type="EMBL" id="CYKH01000768">
    <property type="protein sequence ID" value="CUI14197.1"/>
    <property type="molecule type" value="Genomic_DNA"/>
</dbReference>
<feature type="compositionally biased region" description="Low complexity" evidence="2">
    <location>
        <begin position="19"/>
        <end position="29"/>
    </location>
</feature>
<keyword evidence="1" id="KW-0175">Coiled coil</keyword>
<feature type="coiled-coil region" evidence="1">
    <location>
        <begin position="193"/>
        <end position="234"/>
    </location>
</feature>